<feature type="compositionally biased region" description="Polar residues" evidence="1">
    <location>
        <begin position="397"/>
        <end position="410"/>
    </location>
</feature>
<feature type="region of interest" description="Disordered" evidence="1">
    <location>
        <begin position="893"/>
        <end position="933"/>
    </location>
</feature>
<gene>
    <name evidence="2" type="ORF">ANIA_06625</name>
</gene>
<dbReference type="RefSeq" id="XP_664229.1">
    <property type="nucleotide sequence ID" value="XM_659137.2"/>
</dbReference>
<feature type="region of interest" description="Disordered" evidence="1">
    <location>
        <begin position="257"/>
        <end position="316"/>
    </location>
</feature>
<evidence type="ECO:0000256" key="1">
    <source>
        <dbReference type="SAM" id="MobiDB-lite"/>
    </source>
</evidence>
<accession>Q5AYK5</accession>
<dbReference type="STRING" id="227321.Q5AYK5"/>
<dbReference type="KEGG" id="ani:ANIA_06625"/>
<dbReference type="HOGENOM" id="CLU_004891_0_0_1"/>
<evidence type="ECO:0000313" key="2">
    <source>
        <dbReference type="EMBL" id="CBF71123.1"/>
    </source>
</evidence>
<feature type="region of interest" description="Disordered" evidence="1">
    <location>
        <begin position="803"/>
        <end position="832"/>
    </location>
</feature>
<feature type="region of interest" description="Disordered" evidence="1">
    <location>
        <begin position="339"/>
        <end position="428"/>
    </location>
</feature>
<reference evidence="3" key="2">
    <citation type="journal article" date="2009" name="Fungal Genet. Biol.">
        <title>The 2008 update of the Aspergillus nidulans genome annotation: a community effort.</title>
        <authorList>
            <person name="Wortman J.R."/>
            <person name="Gilsenan J.M."/>
            <person name="Joardar V."/>
            <person name="Deegan J."/>
            <person name="Clutterbuck J."/>
            <person name="Andersen M.R."/>
            <person name="Archer D."/>
            <person name="Bencina M."/>
            <person name="Braus G."/>
            <person name="Coutinho P."/>
            <person name="von Dohren H."/>
            <person name="Doonan J."/>
            <person name="Driessen A.J."/>
            <person name="Durek P."/>
            <person name="Espeso E."/>
            <person name="Fekete E."/>
            <person name="Flipphi M."/>
            <person name="Estrada C.G."/>
            <person name="Geysens S."/>
            <person name="Goldman G."/>
            <person name="de Groot P.W."/>
            <person name="Hansen K."/>
            <person name="Harris S.D."/>
            <person name="Heinekamp T."/>
            <person name="Helmstaedt K."/>
            <person name="Henrissat B."/>
            <person name="Hofmann G."/>
            <person name="Homan T."/>
            <person name="Horio T."/>
            <person name="Horiuchi H."/>
            <person name="James S."/>
            <person name="Jones M."/>
            <person name="Karaffa L."/>
            <person name="Karanyi Z."/>
            <person name="Kato M."/>
            <person name="Keller N."/>
            <person name="Kelly D.E."/>
            <person name="Kiel J.A."/>
            <person name="Kim J.M."/>
            <person name="van der Klei I.J."/>
            <person name="Klis F.M."/>
            <person name="Kovalchuk A."/>
            <person name="Krasevec N."/>
            <person name="Kubicek C.P."/>
            <person name="Liu B."/>
            <person name="Maccabe A."/>
            <person name="Meyer V."/>
            <person name="Mirabito P."/>
            <person name="Miskei M."/>
            <person name="Mos M."/>
            <person name="Mullins J."/>
            <person name="Nelson D.R."/>
            <person name="Nielsen J."/>
            <person name="Oakley B.R."/>
            <person name="Osmani S.A."/>
            <person name="Pakula T."/>
            <person name="Paszewski A."/>
            <person name="Paulsen I."/>
            <person name="Pilsyk S."/>
            <person name="Pocsi I."/>
            <person name="Punt P.J."/>
            <person name="Ram A.F."/>
            <person name="Ren Q."/>
            <person name="Robellet X."/>
            <person name="Robson G."/>
            <person name="Seiboth B."/>
            <person name="van Solingen P."/>
            <person name="Specht T."/>
            <person name="Sun J."/>
            <person name="Taheri-Talesh N."/>
            <person name="Takeshita N."/>
            <person name="Ussery D."/>
            <person name="vanKuyk P.A."/>
            <person name="Visser H."/>
            <person name="van de Vondervoort P.J."/>
            <person name="de Vries R.P."/>
            <person name="Walton J."/>
            <person name="Xiang X."/>
            <person name="Xiong Y."/>
            <person name="Zeng A.P."/>
            <person name="Brandt B.W."/>
            <person name="Cornell M.J."/>
            <person name="van den Hondel C.A."/>
            <person name="Visser J."/>
            <person name="Oliver S.G."/>
            <person name="Turner G."/>
        </authorList>
    </citation>
    <scope>GENOME REANNOTATION</scope>
    <source>
        <strain evidence="3">FGSC A4 / ATCC 38163 / CBS 112.46 / NRRL 194 / M139</strain>
    </source>
</reference>
<dbReference type="eggNOG" id="ENOG502SFK0">
    <property type="taxonomic scope" value="Eukaryota"/>
</dbReference>
<organism evidence="2 3">
    <name type="scientific">Emericella nidulans (strain FGSC A4 / ATCC 38163 / CBS 112.46 / NRRL 194 / M139)</name>
    <name type="common">Aspergillus nidulans</name>
    <dbReference type="NCBI Taxonomy" id="227321"/>
    <lineage>
        <taxon>Eukaryota</taxon>
        <taxon>Fungi</taxon>
        <taxon>Dikarya</taxon>
        <taxon>Ascomycota</taxon>
        <taxon>Pezizomycotina</taxon>
        <taxon>Eurotiomycetes</taxon>
        <taxon>Eurotiomycetidae</taxon>
        <taxon>Eurotiales</taxon>
        <taxon>Aspergillaceae</taxon>
        <taxon>Aspergillus</taxon>
        <taxon>Aspergillus subgen. Nidulantes</taxon>
    </lineage>
</organism>
<dbReference type="OrthoDB" id="5376710at2759"/>
<protein>
    <submittedName>
        <fullName evidence="2">F-box domain protein (AFU_orthologue AFUA_6G03900)</fullName>
    </submittedName>
</protein>
<dbReference type="InParanoid" id="Q5AYK5"/>
<name>Q5AYK5_EMENI</name>
<dbReference type="Proteomes" id="UP000000560">
    <property type="component" value="Chromosome I"/>
</dbReference>
<keyword evidence="3" id="KW-1185">Reference proteome</keyword>
<feature type="compositionally biased region" description="Polar residues" evidence="1">
    <location>
        <begin position="808"/>
        <end position="832"/>
    </location>
</feature>
<sequence>MRRNTHPPVTAAEGKGRKERSLYDDDIYVSPILEGRPSWSGTRWTRFFPELSSHFSLVSPTSPREPQYLHGSLTATVYIRENKSEEDASEPATGASSLWSDELVDDSSSCYSRRSSITSLGSEHSASAYRSADAFSIISPIRAGVFDEISVHRSGTNLSRRLSRSPSVREKPLPCEPPIQMAPLSIRRKRTQPPLIREDSLAEIVESTAPTHGLQPTLSQAAEELENALDSLVERKNSLPHIDIPLQVSRGNMDMIPSRSAPSPPHDLLKSRKPRLSTLSPEEEMKHAKKPHKGRLSFSVPGFGKKRDRPHFRSLSGSNIVGRLERKHAHHEVAISTVAVSKDSEKENDAFGSTDTDFLSPPPPPQRPASVSSERELRLKLPRLQTQEVRSPGLRQKPSSVKVPTTVEATQRTEKASPKPRKTFSLNLGGTMSKNAAAAKAIGPMCEMDVDSAPIVVYELDAGLPEQQIKTPVVPPPFIPSGQMPATLLDEIVLMLLRHCSSLPDLFNFAVMNRQFYRVFKQNELDLIKTTVFQMSPPAWELREMSPPWASEWQVLFDLDAPVPEYTPSSYLDRYTRDLYTLVRLKGLILARCTTFLRPETVRGLSGIDDARAEEIDNAFWRLWTFCRIFGCGKGREGDVVGQIDWLNGGVLATSQHASITMSISEPFGMNNVLLEPPEGFGRGNLGGLSHSQLYDMMEIWTCLGVLLQPIHGKCEAARKVGVFNGHKAEKDPVKEEETLEEWTYYILTLGLSAVLALGSIATVDNADEIFQRAQLLGLTKWEAADASRSIFFREAVSKAYKHRQRSPQRMSPVCQTDSNPTRHSGCSNTSPTNSVICKLHRRRQAAYAEQLRNRRAQNADLSYVEERPISSYAEIMNRLAGAPTHPLYRQQAEEPVPPLPTPASTAATPLPPPAAAVQPPQDPPINTHNIQIPYTNACPPRPPVQAPQIRDPADQAIEMMVCELGFAEEDAKWALKITDTGEGINPNAAVSLLLQEYQRQNLDMGRSTNGYPSPGLIGSGQSTEPRNSILFSVMHSQEAMGSGWRWA</sequence>
<dbReference type="OMA" id="AFWRLWT"/>
<accession>C8V163</accession>
<dbReference type="EMBL" id="BN001301">
    <property type="protein sequence ID" value="CBF71123.1"/>
    <property type="molecule type" value="Genomic_DNA"/>
</dbReference>
<dbReference type="AlphaFoldDB" id="Q5AYK5"/>
<proteinExistence type="predicted"/>
<reference evidence="3" key="1">
    <citation type="journal article" date="2005" name="Nature">
        <title>Sequencing of Aspergillus nidulans and comparative analysis with A. fumigatus and A. oryzae.</title>
        <authorList>
            <person name="Galagan J.E."/>
            <person name="Calvo S.E."/>
            <person name="Cuomo C."/>
            <person name="Ma L.J."/>
            <person name="Wortman J.R."/>
            <person name="Batzoglou S."/>
            <person name="Lee S.I."/>
            <person name="Basturkmen M."/>
            <person name="Spevak C.C."/>
            <person name="Clutterbuck J."/>
            <person name="Kapitonov V."/>
            <person name="Jurka J."/>
            <person name="Scazzocchio C."/>
            <person name="Farman M."/>
            <person name="Butler J."/>
            <person name="Purcell S."/>
            <person name="Harris S."/>
            <person name="Braus G.H."/>
            <person name="Draht O."/>
            <person name="Busch S."/>
            <person name="D'Enfert C."/>
            <person name="Bouchier C."/>
            <person name="Goldman G.H."/>
            <person name="Bell-Pedersen D."/>
            <person name="Griffiths-Jones S."/>
            <person name="Doonan J.H."/>
            <person name="Yu J."/>
            <person name="Vienken K."/>
            <person name="Pain A."/>
            <person name="Freitag M."/>
            <person name="Selker E.U."/>
            <person name="Archer D.B."/>
            <person name="Penalva M.A."/>
            <person name="Oakley B.R."/>
            <person name="Momany M."/>
            <person name="Tanaka T."/>
            <person name="Kumagai T."/>
            <person name="Asai K."/>
            <person name="Machida M."/>
            <person name="Nierman W.C."/>
            <person name="Denning D.W."/>
            <person name="Caddick M."/>
            <person name="Hynes M."/>
            <person name="Paoletti M."/>
            <person name="Fischer R."/>
            <person name="Miller B."/>
            <person name="Dyer P."/>
            <person name="Sachs M.S."/>
            <person name="Osmani S.A."/>
            <person name="Birren B.W."/>
        </authorList>
    </citation>
    <scope>NUCLEOTIDE SEQUENCE [LARGE SCALE GENOMIC DNA]</scope>
    <source>
        <strain evidence="3">FGSC A4 / ATCC 38163 / CBS 112.46 / NRRL 194 / M139</strain>
    </source>
</reference>
<evidence type="ECO:0000313" key="3">
    <source>
        <dbReference type="Proteomes" id="UP000000560"/>
    </source>
</evidence>
<dbReference type="GeneID" id="2870596"/>